<dbReference type="SUPFAM" id="SSF56672">
    <property type="entry name" value="DNA/RNA polymerases"/>
    <property type="match status" value="1"/>
</dbReference>
<feature type="domain" description="Reverse transcriptase" evidence="1">
    <location>
        <begin position="303"/>
        <end position="574"/>
    </location>
</feature>
<name>A0A671TVY8_SPAAU</name>
<dbReference type="OMA" id="SDACNRC"/>
<reference evidence="2" key="1">
    <citation type="submission" date="2021-04" db="EMBL/GenBank/DDBJ databases">
        <authorList>
            <consortium name="Wellcome Sanger Institute Data Sharing"/>
        </authorList>
    </citation>
    <scope>NUCLEOTIDE SEQUENCE [LARGE SCALE GENOMIC DNA]</scope>
</reference>
<dbReference type="PANTHER" id="PTHR31635">
    <property type="entry name" value="REVERSE TRANSCRIPTASE DOMAIN-CONTAINING PROTEIN-RELATED"/>
    <property type="match status" value="1"/>
</dbReference>
<dbReference type="InterPro" id="IPR043502">
    <property type="entry name" value="DNA/RNA_pol_sf"/>
</dbReference>
<keyword evidence="3" id="KW-1185">Reference proteome</keyword>
<dbReference type="AlphaFoldDB" id="A0A671TVY8"/>
<dbReference type="Pfam" id="PF13966">
    <property type="entry name" value="zf-RVT"/>
    <property type="match status" value="1"/>
</dbReference>
<sequence>MHTTHSPRIDFFLLDNNLLDCVNACEYHPIAISDHAPTTVDISLPQDTIPRALWRFSSYLLSDNNFKDFVAAQIRFYIDFNDTPDVSSSILWEALKATTRGHVISYISQMRRAERARLVEIADEFLKLDETYSTSPSPILYKKRLLLHSEHDQLMTRVVERQLRQSKQNFFEQGDKAGRLLAQQARAVSASRLIYQIKLPDGSHTSDPVVINKSFSDFYSTLYTSECTPITETTPNPLDRLTFPQIDVNIARELGRPISSLEVHKAINSMQNRKSPGPDGFTVEFFKAYSMLLVPILVRMFNDSFTEGRLPATLYEASISLLLKKDRDPTSCGNYRPVSLLNVDCKILAKVLALRLQNVMSSIISLDQTGFTLGRHSFFNTRRLLNILSSPAPNTPEVVVALDAEKAFDRVEWGFLFSVLEKFGFDSNFISWVKLLYATPSASVNTNGVHSAYFPLKRGTRQGCPLSPLLFNIAIEPLAIWLRNQDEFEGITRFGQVHKLSLYADDLLLFISNPTSSLTSVLSILDQFGRLSGYKLNIQKSELFFVNNLARSLPQSIFPFKIAEEGFRYLGVFITSSFRELYLKNFQPLLDKCKSDLSRWAALPLSLAGRVNLIKMVILPKFLYLFQHIPICLNKSFFANLDQQFNAFIWHNKPARIKKHILQLSKSEGGLALPNFRHYFWACNINKLLYWLHDKSVDACPPWAHTEISSSSCSLHSMICSQLPISAHKVSTNPVVTNTIKIWTQFRKQHGLHRASVLAPVSKNYAFLPSCSDPTFCMWSNKGLRTLNDLYDEGVFMSFAALSEKYSFPNSHFFRYLQMRHFIQKQFPHFPNRPPEAEIDQFLSLNLQQKRLISVIHNKIALLSPAPTASPKNAWEKDLGVDITVVQWKDILKLIHSSSICARHGLLQWKVLHRAHFTNAKLAKIYSSHSDACNRCKQSPADHAHMFWTCPGLTDFWSDIFQTLKQALNISLEPNPLTALFGLPPTKNFPNTTQRVMAFTTLLARRTILLKWKHVSPPTHNSWIREILQCLQLEKLRFSQKGSLTAFHKTWDPLIAYISNSVTVTPDDAENAS</sequence>
<dbReference type="InterPro" id="IPR026960">
    <property type="entry name" value="RVT-Znf"/>
</dbReference>
<dbReference type="PROSITE" id="PS50878">
    <property type="entry name" value="RT_POL"/>
    <property type="match status" value="1"/>
</dbReference>
<reference evidence="2" key="2">
    <citation type="submission" date="2025-08" db="UniProtKB">
        <authorList>
            <consortium name="Ensembl"/>
        </authorList>
    </citation>
    <scope>IDENTIFICATION</scope>
</reference>
<proteinExistence type="predicted"/>
<reference evidence="2" key="3">
    <citation type="submission" date="2025-09" db="UniProtKB">
        <authorList>
            <consortium name="Ensembl"/>
        </authorList>
    </citation>
    <scope>IDENTIFICATION</scope>
</reference>
<dbReference type="InParanoid" id="A0A671TVY8"/>
<dbReference type="Pfam" id="PF00078">
    <property type="entry name" value="RVT_1"/>
    <property type="match status" value="1"/>
</dbReference>
<dbReference type="Proteomes" id="UP000472265">
    <property type="component" value="Chromosome 16"/>
</dbReference>
<dbReference type="Ensembl" id="ENSSAUT00010005205.1">
    <property type="protein sequence ID" value="ENSSAUP00010004822.1"/>
    <property type="gene ID" value="ENSSAUG00010002462.1"/>
</dbReference>
<dbReference type="CDD" id="cd01650">
    <property type="entry name" value="RT_nLTR_like"/>
    <property type="match status" value="1"/>
</dbReference>
<organism evidence="2 3">
    <name type="scientific">Sparus aurata</name>
    <name type="common">Gilthead sea bream</name>
    <dbReference type="NCBI Taxonomy" id="8175"/>
    <lineage>
        <taxon>Eukaryota</taxon>
        <taxon>Metazoa</taxon>
        <taxon>Chordata</taxon>
        <taxon>Craniata</taxon>
        <taxon>Vertebrata</taxon>
        <taxon>Euteleostomi</taxon>
        <taxon>Actinopterygii</taxon>
        <taxon>Neopterygii</taxon>
        <taxon>Teleostei</taxon>
        <taxon>Neoteleostei</taxon>
        <taxon>Acanthomorphata</taxon>
        <taxon>Eupercaria</taxon>
        <taxon>Spariformes</taxon>
        <taxon>Sparidae</taxon>
        <taxon>Sparus</taxon>
    </lineage>
</organism>
<accession>A0A671TVY8</accession>
<evidence type="ECO:0000313" key="3">
    <source>
        <dbReference type="Proteomes" id="UP000472265"/>
    </source>
</evidence>
<dbReference type="PANTHER" id="PTHR31635:SF196">
    <property type="entry name" value="REVERSE TRANSCRIPTASE DOMAIN-CONTAINING PROTEIN-RELATED"/>
    <property type="match status" value="1"/>
</dbReference>
<evidence type="ECO:0000313" key="2">
    <source>
        <dbReference type="Ensembl" id="ENSSAUP00010004822.1"/>
    </source>
</evidence>
<protein>
    <recommendedName>
        <fullName evidence="1">Reverse transcriptase domain-containing protein</fullName>
    </recommendedName>
</protein>
<evidence type="ECO:0000259" key="1">
    <source>
        <dbReference type="PROSITE" id="PS50878"/>
    </source>
</evidence>
<dbReference type="InterPro" id="IPR000477">
    <property type="entry name" value="RT_dom"/>
</dbReference>
<dbReference type="GeneTree" id="ENSGT00940000164735"/>